<accession>A0A8S2RUL2</accession>
<evidence type="ECO:0000313" key="2">
    <source>
        <dbReference type="EMBL" id="CAF1377877.1"/>
    </source>
</evidence>
<feature type="compositionally biased region" description="Acidic residues" evidence="1">
    <location>
        <begin position="707"/>
        <end position="726"/>
    </location>
</feature>
<name>A0A8S2RUL2_9BILA</name>
<dbReference type="AlphaFoldDB" id="A0A8S2RUL2"/>
<sequence length="803" mass="92163">QSLSLDNSKLDEPDNYKLVIINISGTLDASITCQCGSLIKFCRNRTYFQLSNFYNHLKSDKCTMIKSKQQQKLSDDNNNNNNQNDTNDNEQQQQSPGTNTDDKQNDDTITSDEQENNNDNDSDIEIKRPSLSTSKSRKRPRAVPVRTRSEHGTYIIKCGIINGLNYLTNTLKLKDEQRTKLNESSSSLNELIIKHPLLKALISYYKISTISLDKHQERFLTTLINNITSNLKCPKNNVRYNQTILNFALSLFILGDKNAYEFTRLNISQAFPSLTTLKIITSNNNEDVIEEGKFQIDHLLKHASVIDCRYGFMSEDCRSVIRKIEYDSATNTFIGFSTPLISGLPSYKHFQTDSFDELKNWFSTYEKAQLLNVHMFQPITINSALSSPYLLSAYDTNSKFTSNDIWRRWVFIHDECYSKQLKVIGFSTDCDGKYLRAMRLVSGFFASLSNVKITDKPGAFSIIIPNSWTWFYLREKQLLLFFQDPIHLCTKLRNRLLSKKCNLMMGSQTIKLDYLDELIETGSKLDNGPVRSDLYPKDRQNYASCVKISSPTILKLLKRSPDTKSLYVYLQLLNYLIIAYRAQKLSILNKIKCFETANDNANRLLFPIHRKHLKDNRNLNNSNHNNIDNVTTDDVEKIILSAYETAKLLIDNLKMCNLLKQNKIYTLKQLSTYISNSLRSSSNVTDNTMIDDDVDNESDTSSSSGNEDNDYYGEDDESENISEGEDDGKIPLDHFAQVRNTTFSGMRIVESVPRGAENSYFTIKINNADKYIHKTTAYWLLTQNNNRLPSDRLSRVIATSRKE</sequence>
<evidence type="ECO:0000313" key="3">
    <source>
        <dbReference type="EMBL" id="CAF4186570.1"/>
    </source>
</evidence>
<dbReference type="EMBL" id="CAJNOK010024531">
    <property type="protein sequence ID" value="CAF1377877.1"/>
    <property type="molecule type" value="Genomic_DNA"/>
</dbReference>
<feature type="region of interest" description="Disordered" evidence="1">
    <location>
        <begin position="68"/>
        <end position="147"/>
    </location>
</feature>
<organism evidence="3 4">
    <name type="scientific">Didymodactylos carnosus</name>
    <dbReference type="NCBI Taxonomy" id="1234261"/>
    <lineage>
        <taxon>Eukaryota</taxon>
        <taxon>Metazoa</taxon>
        <taxon>Spiralia</taxon>
        <taxon>Gnathifera</taxon>
        <taxon>Rotifera</taxon>
        <taxon>Eurotatoria</taxon>
        <taxon>Bdelloidea</taxon>
        <taxon>Philodinida</taxon>
        <taxon>Philodinidae</taxon>
        <taxon>Didymodactylos</taxon>
    </lineage>
</organism>
<dbReference type="Proteomes" id="UP000682733">
    <property type="component" value="Unassembled WGS sequence"/>
</dbReference>
<dbReference type="Proteomes" id="UP000677228">
    <property type="component" value="Unassembled WGS sequence"/>
</dbReference>
<feature type="non-terminal residue" evidence="3">
    <location>
        <position position="803"/>
    </location>
</feature>
<feature type="compositionally biased region" description="Acidic residues" evidence="1">
    <location>
        <begin position="109"/>
        <end position="123"/>
    </location>
</feature>
<reference evidence="3" key="1">
    <citation type="submission" date="2021-02" db="EMBL/GenBank/DDBJ databases">
        <authorList>
            <person name="Nowell W R."/>
        </authorList>
    </citation>
    <scope>NUCLEOTIDE SEQUENCE</scope>
</reference>
<gene>
    <name evidence="2" type="ORF">OVA965_LOCUS31975</name>
    <name evidence="3" type="ORF">TMI583_LOCUS32822</name>
</gene>
<feature type="compositionally biased region" description="Low complexity" evidence="1">
    <location>
        <begin position="70"/>
        <end position="94"/>
    </location>
</feature>
<comment type="caution">
    <text evidence="3">The sequence shown here is derived from an EMBL/GenBank/DDBJ whole genome shotgun (WGS) entry which is preliminary data.</text>
</comment>
<feature type="compositionally biased region" description="Acidic residues" evidence="1">
    <location>
        <begin position="689"/>
        <end position="698"/>
    </location>
</feature>
<proteinExistence type="predicted"/>
<feature type="region of interest" description="Disordered" evidence="1">
    <location>
        <begin position="685"/>
        <end position="731"/>
    </location>
</feature>
<dbReference type="EMBL" id="CAJOBA010046213">
    <property type="protein sequence ID" value="CAF4186570.1"/>
    <property type="molecule type" value="Genomic_DNA"/>
</dbReference>
<evidence type="ECO:0000313" key="4">
    <source>
        <dbReference type="Proteomes" id="UP000682733"/>
    </source>
</evidence>
<evidence type="ECO:0000256" key="1">
    <source>
        <dbReference type="SAM" id="MobiDB-lite"/>
    </source>
</evidence>
<protein>
    <submittedName>
        <fullName evidence="3">Uncharacterized protein</fullName>
    </submittedName>
</protein>